<proteinExistence type="predicted"/>
<reference evidence="2" key="1">
    <citation type="submission" date="2018-01" db="EMBL/GenBank/DDBJ databases">
        <title>An insight into the sialome of Amazonian anophelines.</title>
        <authorList>
            <person name="Ribeiro J.M."/>
            <person name="Scarpassa V."/>
            <person name="Calvo E."/>
        </authorList>
    </citation>
    <scope>NUCLEOTIDE SEQUENCE</scope>
</reference>
<evidence type="ECO:0000256" key="1">
    <source>
        <dbReference type="SAM" id="SignalP"/>
    </source>
</evidence>
<keyword evidence="1" id="KW-0732">Signal</keyword>
<evidence type="ECO:0000313" key="2">
    <source>
        <dbReference type="EMBL" id="MBW80355.1"/>
    </source>
</evidence>
<evidence type="ECO:0008006" key="3">
    <source>
        <dbReference type="Google" id="ProtNLM"/>
    </source>
</evidence>
<dbReference type="EMBL" id="GGFL01016177">
    <property type="protein sequence ID" value="MBW80355.1"/>
    <property type="molecule type" value="Transcribed_RNA"/>
</dbReference>
<dbReference type="AlphaFoldDB" id="A0A2M4DS00"/>
<feature type="chain" id="PRO_5014986369" description="Secreted protein" evidence="1">
    <location>
        <begin position="32"/>
        <end position="99"/>
    </location>
</feature>
<organism evidence="2">
    <name type="scientific">Anopheles darlingi</name>
    <name type="common">Mosquito</name>
    <dbReference type="NCBI Taxonomy" id="43151"/>
    <lineage>
        <taxon>Eukaryota</taxon>
        <taxon>Metazoa</taxon>
        <taxon>Ecdysozoa</taxon>
        <taxon>Arthropoda</taxon>
        <taxon>Hexapoda</taxon>
        <taxon>Insecta</taxon>
        <taxon>Pterygota</taxon>
        <taxon>Neoptera</taxon>
        <taxon>Endopterygota</taxon>
        <taxon>Diptera</taxon>
        <taxon>Nematocera</taxon>
        <taxon>Culicoidea</taxon>
        <taxon>Culicidae</taxon>
        <taxon>Anophelinae</taxon>
        <taxon>Anopheles</taxon>
    </lineage>
</organism>
<feature type="signal peptide" evidence="1">
    <location>
        <begin position="1"/>
        <end position="31"/>
    </location>
</feature>
<name>A0A2M4DS00_ANODA</name>
<protein>
    <recommendedName>
        <fullName evidence="3">Secreted protein</fullName>
    </recommendedName>
</protein>
<accession>A0A2M4DS00</accession>
<sequence>MDPASAFVHFRLLVGCIIIFPLSQPTHRSVGQEVDPRSVSRSVGRSNFLHAADRSRTARPGGIEGAFLSLLSRWLYDRGEGKDLVFATGCDRRSVTPAM</sequence>